<dbReference type="Proteomes" id="UP000653411">
    <property type="component" value="Unassembled WGS sequence"/>
</dbReference>
<organism evidence="3 4">
    <name type="scientific">Streptomyces fuscichromogenes</name>
    <dbReference type="NCBI Taxonomy" id="1324013"/>
    <lineage>
        <taxon>Bacteria</taxon>
        <taxon>Bacillati</taxon>
        <taxon>Actinomycetota</taxon>
        <taxon>Actinomycetes</taxon>
        <taxon>Kitasatosporales</taxon>
        <taxon>Streptomycetaceae</taxon>
        <taxon>Streptomyces</taxon>
    </lineage>
</organism>
<feature type="region of interest" description="Disordered" evidence="1">
    <location>
        <begin position="401"/>
        <end position="433"/>
    </location>
</feature>
<protein>
    <recommendedName>
        <fullName evidence="2">TIR domain-containing protein</fullName>
    </recommendedName>
</protein>
<dbReference type="NCBIfam" id="NF040588">
    <property type="entry name" value="FxsC_Nterm"/>
    <property type="match status" value="1"/>
</dbReference>
<comment type="caution">
    <text evidence="3">The sequence shown here is derived from an EMBL/GenBank/DDBJ whole genome shotgun (WGS) entry which is preliminary data.</text>
</comment>
<dbReference type="InterPro" id="IPR035897">
    <property type="entry name" value="Toll_tir_struct_dom_sf"/>
</dbReference>
<name>A0A917UHG0_9ACTN</name>
<feature type="compositionally biased region" description="Acidic residues" evidence="1">
    <location>
        <begin position="424"/>
        <end position="433"/>
    </location>
</feature>
<gene>
    <name evidence="3" type="ORF">GCM10011578_013900</name>
</gene>
<evidence type="ECO:0000259" key="2">
    <source>
        <dbReference type="Pfam" id="PF13676"/>
    </source>
</evidence>
<evidence type="ECO:0000313" key="4">
    <source>
        <dbReference type="Proteomes" id="UP000653411"/>
    </source>
</evidence>
<dbReference type="EMBL" id="BMML01000002">
    <property type="protein sequence ID" value="GGM94765.1"/>
    <property type="molecule type" value="Genomic_DNA"/>
</dbReference>
<dbReference type="Pfam" id="PF13676">
    <property type="entry name" value="TIR_2"/>
    <property type="match status" value="1"/>
</dbReference>
<proteinExistence type="predicted"/>
<dbReference type="InterPro" id="IPR000157">
    <property type="entry name" value="TIR_dom"/>
</dbReference>
<dbReference type="SUPFAM" id="SSF52200">
    <property type="entry name" value="Toll/Interleukin receptor TIR domain"/>
    <property type="match status" value="1"/>
</dbReference>
<feature type="domain" description="TIR" evidence="2">
    <location>
        <begin position="17"/>
        <end position="111"/>
    </location>
</feature>
<reference evidence="3" key="1">
    <citation type="journal article" date="2014" name="Int. J. Syst. Evol. Microbiol.">
        <title>Complete genome sequence of Corynebacterium casei LMG S-19264T (=DSM 44701T), isolated from a smear-ripened cheese.</title>
        <authorList>
            <consortium name="US DOE Joint Genome Institute (JGI-PGF)"/>
            <person name="Walter F."/>
            <person name="Albersmeier A."/>
            <person name="Kalinowski J."/>
            <person name="Ruckert C."/>
        </authorList>
    </citation>
    <scope>NUCLEOTIDE SEQUENCE</scope>
    <source>
        <strain evidence="3">CGMCC 4.7110</strain>
    </source>
</reference>
<sequence length="433" mass="48697">MGDWVQDRVPDNRPYFFLSYAHTPQWGPDSGDPDHWVRVLFNDLSSHIMALTDLPAGSPAGFMDREMRSGEGWPEKLSENLAACRVFVPLFSPRYFSSEMCGREWYAFHERMLNARTTGTATASAIVAALWTRVDMRELPDSVRHIHVEDVSSGGRYLNNGIYGLIKLSRLRDEYDETVFGLAERIVQAAGESQLPRGRPRDYESTPSAFKPRGTGPRHIRLTVAAPTEDSVPDHRDTGPYGDDALDWNPYQTESTRALSAHAEELIRSLDYRVTVAAFDDEPPGEEPQPSGDRQPGILLVDQWALTDEERRGRLKTFDAYARPWVSAIVPRCRTDLQNHGEQGRRLAEELERVMPTILERARRGDTRIAVNGVPTLKSFTRVLPEVVAYTTRQFLKNAEVRLPPGPHVPRPRLADPYPPSDPDTGDDPGGEA</sequence>
<evidence type="ECO:0000313" key="3">
    <source>
        <dbReference type="EMBL" id="GGM94765.1"/>
    </source>
</evidence>
<dbReference type="GO" id="GO:0007165">
    <property type="term" value="P:signal transduction"/>
    <property type="evidence" value="ECO:0007669"/>
    <property type="project" value="InterPro"/>
</dbReference>
<dbReference type="InterPro" id="IPR047603">
    <property type="entry name" value="FxsC_N"/>
</dbReference>
<dbReference type="InterPro" id="IPR026367">
    <property type="entry name" value="FxsC_C"/>
</dbReference>
<keyword evidence="4" id="KW-1185">Reference proteome</keyword>
<evidence type="ECO:0000256" key="1">
    <source>
        <dbReference type="SAM" id="MobiDB-lite"/>
    </source>
</evidence>
<feature type="region of interest" description="Disordered" evidence="1">
    <location>
        <begin position="191"/>
        <end position="218"/>
    </location>
</feature>
<reference evidence="3" key="2">
    <citation type="submission" date="2020-09" db="EMBL/GenBank/DDBJ databases">
        <authorList>
            <person name="Sun Q."/>
            <person name="Zhou Y."/>
        </authorList>
    </citation>
    <scope>NUCLEOTIDE SEQUENCE</scope>
    <source>
        <strain evidence="3">CGMCC 4.7110</strain>
    </source>
</reference>
<dbReference type="AlphaFoldDB" id="A0A917UHG0"/>
<dbReference type="RefSeq" id="WP_189261663.1">
    <property type="nucleotide sequence ID" value="NZ_BMML01000002.1"/>
</dbReference>
<dbReference type="Gene3D" id="3.40.50.10140">
    <property type="entry name" value="Toll/interleukin-1 receptor homology (TIR) domain"/>
    <property type="match status" value="1"/>
</dbReference>
<accession>A0A917UHG0</accession>
<dbReference type="NCBIfam" id="TIGR04276">
    <property type="entry name" value="FxsC_Cterm"/>
    <property type="match status" value="1"/>
</dbReference>